<evidence type="ECO:0000313" key="2">
    <source>
        <dbReference type="Proteomes" id="UP000248584"/>
    </source>
</evidence>
<dbReference type="RefSeq" id="WP_015363136.1">
    <property type="nucleotide sequence ID" value="NZ_QKZR01000003.1"/>
</dbReference>
<evidence type="ECO:0000313" key="1">
    <source>
        <dbReference type="EMBL" id="PZX39816.1"/>
    </source>
</evidence>
<dbReference type="PANTHER" id="PTHR30292">
    <property type="entry name" value="UNCHARACTERIZED PROTEIN YBGL-RELATED"/>
    <property type="match status" value="1"/>
</dbReference>
<keyword evidence="2" id="KW-1185">Reference proteome</keyword>
<proteinExistence type="predicted"/>
<dbReference type="SUPFAM" id="SSF88713">
    <property type="entry name" value="Glycoside hydrolase/deacetylase"/>
    <property type="match status" value="1"/>
</dbReference>
<dbReference type="Gene3D" id="3.20.20.370">
    <property type="entry name" value="Glycoside hydrolase/deacetylase"/>
    <property type="match status" value="1"/>
</dbReference>
<dbReference type="EMBL" id="QKZR01000003">
    <property type="protein sequence ID" value="PZX39816.1"/>
    <property type="molecule type" value="Genomic_DNA"/>
</dbReference>
<sequence length="244" mass="27796">MITIDLNCDLGEGMKNDAMLMSHISSCNIACGGHYGDENSIALTLQLAVKHNVKAGAHPSFEDHENFGRVFRDISRSRFRESVTQQIHLFQETAQKVGVKMHHIKMHGALYHATANREDFSDWLVEFMLEFYPKTILYVAPHSILEEKCQLYKIPYWKEGFADRLYDNDVKLVSRTEPDALITNYQTAARQIEQMVKEQKVTSNKGIETNLSIDTICIHGDNLELTKDLEQVVAQLKSNHISIG</sequence>
<dbReference type="Pfam" id="PF03746">
    <property type="entry name" value="LamB_YcsF"/>
    <property type="match status" value="1"/>
</dbReference>
<dbReference type="InterPro" id="IPR005501">
    <property type="entry name" value="LamB/YcsF/PxpA-like"/>
</dbReference>
<organism evidence="1 2">
    <name type="scientific">Nonlabens dokdonensis</name>
    <dbReference type="NCBI Taxonomy" id="328515"/>
    <lineage>
        <taxon>Bacteria</taxon>
        <taxon>Pseudomonadati</taxon>
        <taxon>Bacteroidota</taxon>
        <taxon>Flavobacteriia</taxon>
        <taxon>Flavobacteriales</taxon>
        <taxon>Flavobacteriaceae</taxon>
        <taxon>Nonlabens</taxon>
    </lineage>
</organism>
<gene>
    <name evidence="1" type="ORF">LX97_02173</name>
</gene>
<name>A0ABX5PXP0_9FLAO</name>
<reference evidence="1 2" key="1">
    <citation type="submission" date="2018-06" db="EMBL/GenBank/DDBJ databases">
        <title>Genomic Encyclopedia of Archaeal and Bacterial Type Strains, Phase II (KMG-II): from individual species to whole genera.</title>
        <authorList>
            <person name="Goeker M."/>
        </authorList>
    </citation>
    <scope>NUCLEOTIDE SEQUENCE [LARGE SCALE GENOMIC DNA]</scope>
    <source>
        <strain evidence="1 2">DSM 17205</strain>
    </source>
</reference>
<dbReference type="Proteomes" id="UP000248584">
    <property type="component" value="Unassembled WGS sequence"/>
</dbReference>
<dbReference type="PANTHER" id="PTHR30292:SF0">
    <property type="entry name" value="5-OXOPROLINASE SUBUNIT A"/>
    <property type="match status" value="1"/>
</dbReference>
<dbReference type="InterPro" id="IPR011330">
    <property type="entry name" value="Glyco_hydro/deAcase_b/a-brl"/>
</dbReference>
<accession>A0ABX5PXP0</accession>
<protein>
    <submittedName>
        <fullName evidence="1">UPF0271 protein</fullName>
    </submittedName>
</protein>
<comment type="caution">
    <text evidence="1">The sequence shown here is derived from an EMBL/GenBank/DDBJ whole genome shotgun (WGS) entry which is preliminary data.</text>
</comment>
<dbReference type="CDD" id="cd10801">
    <property type="entry name" value="LamB_YcsF_like_1"/>
    <property type="match status" value="1"/>
</dbReference>